<keyword evidence="2" id="KW-1133">Transmembrane helix</keyword>
<reference evidence="3" key="1">
    <citation type="submission" date="2019-11" db="EMBL/GenBank/DDBJ databases">
        <authorList>
            <person name="Feng L."/>
        </authorList>
    </citation>
    <scope>NUCLEOTIDE SEQUENCE</scope>
    <source>
        <strain evidence="3">VdisparLFYP95</strain>
    </source>
</reference>
<feature type="compositionally biased region" description="Low complexity" evidence="1">
    <location>
        <begin position="1"/>
        <end position="15"/>
    </location>
</feature>
<evidence type="ECO:0000313" key="3">
    <source>
        <dbReference type="EMBL" id="VYT65020.1"/>
    </source>
</evidence>
<evidence type="ECO:0000256" key="2">
    <source>
        <dbReference type="SAM" id="Phobius"/>
    </source>
</evidence>
<protein>
    <submittedName>
        <fullName evidence="3">Uncharacterized protein</fullName>
    </submittedName>
</protein>
<dbReference type="EMBL" id="CACRUF010000007">
    <property type="protein sequence ID" value="VYT65020.1"/>
    <property type="molecule type" value="Genomic_DNA"/>
</dbReference>
<feature type="transmembrane region" description="Helical" evidence="2">
    <location>
        <begin position="116"/>
        <end position="137"/>
    </location>
</feature>
<proteinExistence type="predicted"/>
<accession>A0A6N2YH89</accession>
<sequence length="138" mass="15391">MSDQHNTNNNQNTYRNNERSDSFGSNAHFGEPNTRVLSDDERRDFDGVTIEEVGDSVHVDSTPSNMNEEYQRGEEYNQYGPHVKVYSFNSTSWLSRIVLIILLAIVLAAVVFFGGIILSVVGVVILVGAIVSFIFGLF</sequence>
<name>A0A6N2YH89_9FIRM</name>
<keyword evidence="2" id="KW-0472">Membrane</keyword>
<keyword evidence="2" id="KW-0812">Transmembrane</keyword>
<gene>
    <name evidence="3" type="ORF">VDLFYP95_00369</name>
</gene>
<feature type="region of interest" description="Disordered" evidence="1">
    <location>
        <begin position="1"/>
        <end position="42"/>
    </location>
</feature>
<evidence type="ECO:0000256" key="1">
    <source>
        <dbReference type="SAM" id="MobiDB-lite"/>
    </source>
</evidence>
<dbReference type="RefSeq" id="WP_156718940.1">
    <property type="nucleotide sequence ID" value="NZ_CACRUF010000007.1"/>
</dbReference>
<dbReference type="AlphaFoldDB" id="A0A6N2YH89"/>
<organism evidence="3">
    <name type="scientific">Veillonella dispar</name>
    <dbReference type="NCBI Taxonomy" id="39778"/>
    <lineage>
        <taxon>Bacteria</taxon>
        <taxon>Bacillati</taxon>
        <taxon>Bacillota</taxon>
        <taxon>Negativicutes</taxon>
        <taxon>Veillonellales</taxon>
        <taxon>Veillonellaceae</taxon>
        <taxon>Veillonella</taxon>
    </lineage>
</organism>
<feature type="transmembrane region" description="Helical" evidence="2">
    <location>
        <begin position="93"/>
        <end position="110"/>
    </location>
</feature>